<evidence type="ECO:0000256" key="5">
    <source>
        <dbReference type="SAM" id="MobiDB-lite"/>
    </source>
</evidence>
<evidence type="ECO:0000256" key="2">
    <source>
        <dbReference type="ARBA" id="ARBA00022692"/>
    </source>
</evidence>
<keyword evidence="4 6" id="KW-0472">Membrane</keyword>
<organism evidence="7 8">
    <name type="scientific">Blyttiomyces helicus</name>
    <dbReference type="NCBI Taxonomy" id="388810"/>
    <lineage>
        <taxon>Eukaryota</taxon>
        <taxon>Fungi</taxon>
        <taxon>Fungi incertae sedis</taxon>
        <taxon>Chytridiomycota</taxon>
        <taxon>Chytridiomycota incertae sedis</taxon>
        <taxon>Chytridiomycetes</taxon>
        <taxon>Chytridiomycetes incertae sedis</taxon>
        <taxon>Blyttiomyces</taxon>
    </lineage>
</organism>
<evidence type="ECO:0000256" key="6">
    <source>
        <dbReference type="SAM" id="Phobius"/>
    </source>
</evidence>
<dbReference type="InterPro" id="IPR052430">
    <property type="entry name" value="IVT-Associated"/>
</dbReference>
<dbReference type="PANTHER" id="PTHR47804:SF3">
    <property type="entry name" value="PROTEIN BRE4"/>
    <property type="match status" value="1"/>
</dbReference>
<protein>
    <submittedName>
        <fullName evidence="7">Uncharacterized protein</fullName>
    </submittedName>
</protein>
<feature type="region of interest" description="Disordered" evidence="5">
    <location>
        <begin position="247"/>
        <end position="269"/>
    </location>
</feature>
<reference evidence="8" key="1">
    <citation type="journal article" date="2018" name="Nat. Microbiol.">
        <title>Leveraging single-cell genomics to expand the fungal tree of life.</title>
        <authorList>
            <person name="Ahrendt S.R."/>
            <person name="Quandt C.A."/>
            <person name="Ciobanu D."/>
            <person name="Clum A."/>
            <person name="Salamov A."/>
            <person name="Andreopoulos B."/>
            <person name="Cheng J.F."/>
            <person name="Woyke T."/>
            <person name="Pelin A."/>
            <person name="Henrissat B."/>
            <person name="Reynolds N.K."/>
            <person name="Benny G.L."/>
            <person name="Smith M.E."/>
            <person name="James T.Y."/>
            <person name="Grigoriev I.V."/>
        </authorList>
    </citation>
    <scope>NUCLEOTIDE SEQUENCE [LARGE SCALE GENOMIC DNA]</scope>
</reference>
<gene>
    <name evidence="7" type="ORF">BDK51DRAFT_50619</name>
</gene>
<evidence type="ECO:0000256" key="1">
    <source>
        <dbReference type="ARBA" id="ARBA00004141"/>
    </source>
</evidence>
<dbReference type="Proteomes" id="UP000269721">
    <property type="component" value="Unassembled WGS sequence"/>
</dbReference>
<feature type="transmembrane region" description="Helical" evidence="6">
    <location>
        <begin position="67"/>
        <end position="87"/>
    </location>
</feature>
<keyword evidence="8" id="KW-1185">Reference proteome</keyword>
<name>A0A4P9W3N9_9FUNG</name>
<keyword evidence="2 6" id="KW-0812">Transmembrane</keyword>
<evidence type="ECO:0000313" key="8">
    <source>
        <dbReference type="Proteomes" id="UP000269721"/>
    </source>
</evidence>
<comment type="subcellular location">
    <subcellularLocation>
        <location evidence="1">Membrane</location>
        <topology evidence="1">Multi-pass membrane protein</topology>
    </subcellularLocation>
</comment>
<feature type="transmembrane region" description="Helical" evidence="6">
    <location>
        <begin position="42"/>
        <end position="60"/>
    </location>
</feature>
<feature type="compositionally biased region" description="Polar residues" evidence="5">
    <location>
        <begin position="256"/>
        <end position="266"/>
    </location>
</feature>
<accession>A0A4P9W3N9</accession>
<evidence type="ECO:0000313" key="7">
    <source>
        <dbReference type="EMBL" id="RKO86941.1"/>
    </source>
</evidence>
<dbReference type="EMBL" id="KZ997797">
    <property type="protein sequence ID" value="RKO86941.1"/>
    <property type="molecule type" value="Genomic_DNA"/>
</dbReference>
<evidence type="ECO:0000256" key="4">
    <source>
        <dbReference type="ARBA" id="ARBA00023136"/>
    </source>
</evidence>
<dbReference type="GO" id="GO:0016020">
    <property type="term" value="C:membrane"/>
    <property type="evidence" value="ECO:0007669"/>
    <property type="project" value="UniProtKB-SubCell"/>
</dbReference>
<dbReference type="OrthoDB" id="68611at2759"/>
<proteinExistence type="predicted"/>
<dbReference type="AlphaFoldDB" id="A0A4P9W3N9"/>
<feature type="region of interest" description="Disordered" evidence="5">
    <location>
        <begin position="319"/>
        <end position="343"/>
    </location>
</feature>
<sequence length="343" mass="38043">MHGKGMSGFTIGKFADEAVMDAFAIGVGALCFWLLNTVCQDSYFGMIAFICIGTYFFSLLRCVSPRFFGVSLLPVLFMFSAISAATAPHSDLPNADKYGGVPGKHFYPDLLEDTMCAYLSGLLICWFINIAIFPEFAESELKENFAAGMKTLRDLNETLIKHYTTDHPEEEAKASRKVFVDKLKAELALIAKTIEAADAEIASRPPRPRPVFTPTEALTDNIRVNFRGQRSPKFIDENEEVSDHVLGSMEEREQSPRSQPLQTPTALSVRGRAQPLTTPAGHSNATLRDFPTTIAHIRPLPNMNQPTLSRSSERPAFYLLPSRRRGKSAPESGKRNFAHLLLP</sequence>
<keyword evidence="3 6" id="KW-1133">Transmembrane helix</keyword>
<dbReference type="PANTHER" id="PTHR47804">
    <property type="entry name" value="60S RIBOSOMAL PROTEIN L19"/>
    <property type="match status" value="1"/>
</dbReference>
<evidence type="ECO:0000256" key="3">
    <source>
        <dbReference type="ARBA" id="ARBA00022989"/>
    </source>
</evidence>
<feature type="transmembrane region" description="Helical" evidence="6">
    <location>
        <begin position="117"/>
        <end position="137"/>
    </location>
</feature>